<evidence type="ECO:0000313" key="1">
    <source>
        <dbReference type="EMBL" id="MBB5349455.1"/>
    </source>
</evidence>
<dbReference type="AlphaFoldDB" id="A0A840UUT6"/>
<comment type="caution">
    <text evidence="1">The sequence shown here is derived from an EMBL/GenBank/DDBJ whole genome shotgun (WGS) entry which is preliminary data.</text>
</comment>
<sequence length="186" mass="20417">MAGAVPVPLPMIEPGKLPSPTRQVRDAYLQLVMEIDRFVSELVDGRLAGKIRCRPGCSACCIEFSILPLEAAMLLAGRDCRAAGGQRRQGRCVFLDDDRCTVYPLRPIICRTQGMALAYIDEIEERIEVSACPLNFAEDDDLEQADLLFMDGFNERLAALNLRYCQENGLAAAVRIALADLACPPA</sequence>
<proteinExistence type="predicted"/>
<dbReference type="InterPro" id="IPR005358">
    <property type="entry name" value="Puta_zinc/iron-chelating_dom"/>
</dbReference>
<reference evidence="1 2" key="1">
    <citation type="submission" date="2020-08" db="EMBL/GenBank/DDBJ databases">
        <title>Genomic Encyclopedia of Type Strains, Phase IV (KMG-IV): sequencing the most valuable type-strain genomes for metagenomic binning, comparative biology and taxonomic classification.</title>
        <authorList>
            <person name="Goeker M."/>
        </authorList>
    </citation>
    <scope>NUCLEOTIDE SEQUENCE [LARGE SCALE GENOMIC DNA]</scope>
    <source>
        <strain evidence="1 2">DSM 28570</strain>
    </source>
</reference>
<gene>
    <name evidence="1" type="ORF">HNQ81_003209</name>
</gene>
<dbReference type="Proteomes" id="UP000539642">
    <property type="component" value="Unassembled WGS sequence"/>
</dbReference>
<protein>
    <submittedName>
        <fullName evidence="1">Fe-S-cluster containining protein</fullName>
    </submittedName>
</protein>
<accession>A0A840UUT6</accession>
<dbReference type="Pfam" id="PF03692">
    <property type="entry name" value="CxxCxxCC"/>
    <property type="match status" value="1"/>
</dbReference>
<organism evidence="1 2">
    <name type="scientific">Desulfoprunum benzoelyticum</name>
    <dbReference type="NCBI Taxonomy" id="1506996"/>
    <lineage>
        <taxon>Bacteria</taxon>
        <taxon>Pseudomonadati</taxon>
        <taxon>Thermodesulfobacteriota</taxon>
        <taxon>Desulfobulbia</taxon>
        <taxon>Desulfobulbales</taxon>
        <taxon>Desulfobulbaceae</taxon>
        <taxon>Desulfoprunum</taxon>
    </lineage>
</organism>
<keyword evidence="2" id="KW-1185">Reference proteome</keyword>
<name>A0A840UUT6_9BACT</name>
<dbReference type="EMBL" id="JACHEO010000026">
    <property type="protein sequence ID" value="MBB5349455.1"/>
    <property type="molecule type" value="Genomic_DNA"/>
</dbReference>
<evidence type="ECO:0000313" key="2">
    <source>
        <dbReference type="Proteomes" id="UP000539642"/>
    </source>
</evidence>